<feature type="active site" description="Proton donor/acceptor" evidence="7">
    <location>
        <position position="123"/>
    </location>
</feature>
<dbReference type="InterPro" id="IPR005490">
    <property type="entry name" value="LD_TPept_cat_dom"/>
</dbReference>
<dbReference type="PANTHER" id="PTHR30582:SF2">
    <property type="entry name" value="L,D-TRANSPEPTIDASE YCIB-RELATED"/>
    <property type="match status" value="1"/>
</dbReference>
<keyword evidence="3" id="KW-0808">Transferase</keyword>
<proteinExistence type="inferred from homology"/>
<gene>
    <name evidence="9" type="ORF">GCM10008101_07790</name>
</gene>
<organism evidence="9 10">
    <name type="scientific">Cognatilysobacter xinjiangensis</name>
    <dbReference type="NCBI Taxonomy" id="546892"/>
    <lineage>
        <taxon>Bacteria</taxon>
        <taxon>Pseudomonadati</taxon>
        <taxon>Pseudomonadota</taxon>
        <taxon>Gammaproteobacteria</taxon>
        <taxon>Lysobacterales</taxon>
        <taxon>Lysobacteraceae</taxon>
        <taxon>Cognatilysobacter</taxon>
    </lineage>
</organism>
<dbReference type="Gene3D" id="2.40.440.10">
    <property type="entry name" value="L,D-transpeptidase catalytic domain-like"/>
    <property type="match status" value="1"/>
</dbReference>
<feature type="domain" description="L,D-TPase catalytic" evidence="8">
    <location>
        <begin position="51"/>
        <end position="160"/>
    </location>
</feature>
<name>A0ABQ3BTP5_9GAMM</name>
<comment type="similarity">
    <text evidence="2">Belongs to the YkuD family.</text>
</comment>
<dbReference type="InterPro" id="IPR050979">
    <property type="entry name" value="LD-transpeptidase"/>
</dbReference>
<keyword evidence="6 7" id="KW-0961">Cell wall biogenesis/degradation</keyword>
<evidence type="ECO:0000256" key="5">
    <source>
        <dbReference type="ARBA" id="ARBA00022984"/>
    </source>
</evidence>
<evidence type="ECO:0000256" key="4">
    <source>
        <dbReference type="ARBA" id="ARBA00022960"/>
    </source>
</evidence>
<evidence type="ECO:0000313" key="9">
    <source>
        <dbReference type="EMBL" id="GGZ56790.1"/>
    </source>
</evidence>
<evidence type="ECO:0000256" key="6">
    <source>
        <dbReference type="ARBA" id="ARBA00023316"/>
    </source>
</evidence>
<keyword evidence="4 7" id="KW-0133">Cell shape</keyword>
<dbReference type="PROSITE" id="PS52029">
    <property type="entry name" value="LD_TPASE"/>
    <property type="match status" value="1"/>
</dbReference>
<dbReference type="SUPFAM" id="SSF141523">
    <property type="entry name" value="L,D-transpeptidase catalytic domain-like"/>
    <property type="match status" value="1"/>
</dbReference>
<sequence>MTDRLPPFIRAVAFAVLAAASVVALAVVPERWTPKPGEYVWQPAVAPSGPLVIVVNLPLQQLHVYRNGVRIGASSISSGKPGHETPVGLFTILQKEAEHYSNVYDNAPMPWMQRLTWDGVALHAGRLPGHPASHGCIRLPDAFAKALFATTRAGDVVIVTDQASQPGIAASTGLLRALGKGSELPSEGDYWLPAQAPDGPVSVVVSTSDRHLVVTRAGRRIGQAAVTVAPGLSIGTHAYVLLEGQGEGRNPVLPERPARRWMAIDLMNAGDDERVVRAAIEDGRLTVPKGVAMEIDALLRPGATVVLTDEPIGDDVQRQQIDVETVVPPAS</sequence>
<keyword evidence="5 7" id="KW-0573">Peptidoglycan synthesis</keyword>
<dbReference type="RefSeq" id="WP_189447050.1">
    <property type="nucleotide sequence ID" value="NZ_BMXY01000001.1"/>
</dbReference>
<dbReference type="PANTHER" id="PTHR30582">
    <property type="entry name" value="L,D-TRANSPEPTIDASE"/>
    <property type="match status" value="1"/>
</dbReference>
<reference evidence="10" key="1">
    <citation type="journal article" date="2019" name="Int. J. Syst. Evol. Microbiol.">
        <title>The Global Catalogue of Microorganisms (GCM) 10K type strain sequencing project: providing services to taxonomists for standard genome sequencing and annotation.</title>
        <authorList>
            <consortium name="The Broad Institute Genomics Platform"/>
            <consortium name="The Broad Institute Genome Sequencing Center for Infectious Disease"/>
            <person name="Wu L."/>
            <person name="Ma J."/>
        </authorList>
    </citation>
    <scope>NUCLEOTIDE SEQUENCE [LARGE SCALE GENOMIC DNA]</scope>
    <source>
        <strain evidence="10">KCTC 22558</strain>
    </source>
</reference>
<dbReference type="EMBL" id="BMXY01000001">
    <property type="protein sequence ID" value="GGZ56790.1"/>
    <property type="molecule type" value="Genomic_DNA"/>
</dbReference>
<evidence type="ECO:0000256" key="3">
    <source>
        <dbReference type="ARBA" id="ARBA00022679"/>
    </source>
</evidence>
<dbReference type="InterPro" id="IPR038063">
    <property type="entry name" value="Transpep_catalytic_dom"/>
</dbReference>
<evidence type="ECO:0000256" key="1">
    <source>
        <dbReference type="ARBA" id="ARBA00004752"/>
    </source>
</evidence>
<dbReference type="CDD" id="cd16913">
    <property type="entry name" value="YkuD_like"/>
    <property type="match status" value="1"/>
</dbReference>
<accession>A0ABQ3BTP5</accession>
<protein>
    <submittedName>
        <fullName evidence="9">L,D-transpeptidase</fullName>
    </submittedName>
</protein>
<dbReference type="InterPro" id="IPR016915">
    <property type="entry name" value="UCP029342"/>
</dbReference>
<evidence type="ECO:0000313" key="10">
    <source>
        <dbReference type="Proteomes" id="UP000643403"/>
    </source>
</evidence>
<evidence type="ECO:0000256" key="2">
    <source>
        <dbReference type="ARBA" id="ARBA00005992"/>
    </source>
</evidence>
<comment type="caution">
    <text evidence="9">The sequence shown here is derived from an EMBL/GenBank/DDBJ whole genome shotgun (WGS) entry which is preliminary data.</text>
</comment>
<dbReference type="PIRSF" id="PIRSF029342">
    <property type="entry name" value="UCP029342_ErfK/YbiS/YcfS/YnhG"/>
    <property type="match status" value="1"/>
</dbReference>
<keyword evidence="10" id="KW-1185">Reference proteome</keyword>
<evidence type="ECO:0000259" key="8">
    <source>
        <dbReference type="PROSITE" id="PS52029"/>
    </source>
</evidence>
<comment type="pathway">
    <text evidence="1 7">Cell wall biogenesis; peptidoglycan biosynthesis.</text>
</comment>
<dbReference type="Pfam" id="PF03734">
    <property type="entry name" value="YkuD"/>
    <property type="match status" value="1"/>
</dbReference>
<feature type="active site" description="Nucleophile" evidence="7">
    <location>
        <position position="136"/>
    </location>
</feature>
<evidence type="ECO:0000256" key="7">
    <source>
        <dbReference type="PROSITE-ProRule" id="PRU01373"/>
    </source>
</evidence>
<dbReference type="NCBIfam" id="NF004785">
    <property type="entry name" value="PRK06132.1-2"/>
    <property type="match status" value="1"/>
</dbReference>
<dbReference type="Proteomes" id="UP000643403">
    <property type="component" value="Unassembled WGS sequence"/>
</dbReference>